<name>A0ABV9QLE9_9FIRM</name>
<accession>A0ABV9QLE9</accession>
<protein>
    <submittedName>
        <fullName evidence="2">PcfB family protein</fullName>
    </submittedName>
</protein>
<evidence type="ECO:0000313" key="2">
    <source>
        <dbReference type="EMBL" id="MFC4803496.1"/>
    </source>
</evidence>
<evidence type="ECO:0000256" key="1">
    <source>
        <dbReference type="SAM" id="MobiDB-lite"/>
    </source>
</evidence>
<comment type="caution">
    <text evidence="2">The sequence shown here is derived from an EMBL/GenBank/DDBJ whole genome shotgun (WGS) entry which is preliminary data.</text>
</comment>
<keyword evidence="3" id="KW-1185">Reference proteome</keyword>
<dbReference type="RefSeq" id="WP_379786988.1">
    <property type="nucleotide sequence ID" value="NZ_JBHSHL010000002.1"/>
</dbReference>
<feature type="region of interest" description="Disordered" evidence="1">
    <location>
        <begin position="99"/>
        <end position="118"/>
    </location>
</feature>
<reference evidence="3" key="1">
    <citation type="journal article" date="2019" name="Int. J. Syst. Evol. Microbiol.">
        <title>The Global Catalogue of Microorganisms (GCM) 10K type strain sequencing project: providing services to taxonomists for standard genome sequencing and annotation.</title>
        <authorList>
            <consortium name="The Broad Institute Genomics Platform"/>
            <consortium name="The Broad Institute Genome Sequencing Center for Infectious Disease"/>
            <person name="Wu L."/>
            <person name="Ma J."/>
        </authorList>
    </citation>
    <scope>NUCLEOTIDE SEQUENCE [LARGE SCALE GENOMIC DNA]</scope>
    <source>
        <strain evidence="3">CCUG 46385</strain>
    </source>
</reference>
<gene>
    <name evidence="2" type="ORF">ACFO4R_00225</name>
</gene>
<dbReference type="EMBL" id="JBHSHL010000002">
    <property type="protein sequence ID" value="MFC4803496.1"/>
    <property type="molecule type" value="Genomic_DNA"/>
</dbReference>
<organism evidence="2 3">
    <name type="scientific">Filifactor villosus</name>
    <dbReference type="NCBI Taxonomy" id="29374"/>
    <lineage>
        <taxon>Bacteria</taxon>
        <taxon>Bacillati</taxon>
        <taxon>Bacillota</taxon>
        <taxon>Clostridia</taxon>
        <taxon>Peptostreptococcales</taxon>
        <taxon>Filifactoraceae</taxon>
        <taxon>Filifactor</taxon>
    </lineage>
</organism>
<sequence>MKSAYQNADNPLFNKNNGEMRLKDLYKQGQLEQVNIRKGEIKNIRKELNRYGVKFSVMKDKANGDFVVFFQAKDTKMIDLAFRQVFLKPKVISKSSITNNKHKAIKGRNNRKSAKIRG</sequence>
<dbReference type="Pfam" id="PF12687">
    <property type="entry name" value="DUF3801"/>
    <property type="match status" value="1"/>
</dbReference>
<proteinExistence type="predicted"/>
<feature type="compositionally biased region" description="Basic residues" evidence="1">
    <location>
        <begin position="100"/>
        <end position="118"/>
    </location>
</feature>
<dbReference type="InterPro" id="IPR024234">
    <property type="entry name" value="DUF3801"/>
</dbReference>
<evidence type="ECO:0000313" key="3">
    <source>
        <dbReference type="Proteomes" id="UP001595916"/>
    </source>
</evidence>
<dbReference type="Proteomes" id="UP001595916">
    <property type="component" value="Unassembled WGS sequence"/>
</dbReference>